<dbReference type="GO" id="GO:0005524">
    <property type="term" value="F:ATP binding"/>
    <property type="evidence" value="ECO:0007669"/>
    <property type="project" value="UniProtKB-UniRule"/>
</dbReference>
<accession>A0A0J6WCR9</accession>
<dbReference type="GO" id="GO:0006424">
    <property type="term" value="P:glutamyl-tRNA aminoacylation"/>
    <property type="evidence" value="ECO:0007669"/>
    <property type="project" value="UniProtKB-UniRule"/>
</dbReference>
<reference evidence="11 12" key="1">
    <citation type="journal article" date="2015" name="Genome Biol. Evol.">
        <title>Characterization of Three Mycobacterium spp. with Potential Use in Bioremediation by Genome Sequencing and Comparative Genomics.</title>
        <authorList>
            <person name="Das S."/>
            <person name="Pettersson B.M."/>
            <person name="Behra P.R."/>
            <person name="Ramesh M."/>
            <person name="Dasgupta S."/>
            <person name="Bhattacharya A."/>
            <person name="Kirsebom L.A."/>
        </authorList>
    </citation>
    <scope>NUCLEOTIDE SEQUENCE [LARGE SCALE GENOMIC DNA]</scope>
    <source>
        <strain evidence="11 12">DSM 44219</strain>
    </source>
</reference>
<dbReference type="InterPro" id="IPR033910">
    <property type="entry name" value="GluRS_core"/>
</dbReference>
<dbReference type="InterPro" id="IPR049940">
    <property type="entry name" value="GluQ/Sye"/>
</dbReference>
<dbReference type="InterPro" id="IPR014729">
    <property type="entry name" value="Rossmann-like_a/b/a_fold"/>
</dbReference>
<comment type="caution">
    <text evidence="8">Lacks conserved residue(s) required for the propagation of feature annotation.</text>
</comment>
<dbReference type="InterPro" id="IPR008925">
    <property type="entry name" value="aa_tRNA-synth_I_cd-bd_sf"/>
</dbReference>
<dbReference type="InterPro" id="IPR000924">
    <property type="entry name" value="Glu/Gln-tRNA-synth"/>
</dbReference>
<keyword evidence="5 8" id="KW-0067">ATP-binding</keyword>
<evidence type="ECO:0000256" key="1">
    <source>
        <dbReference type="ARBA" id="ARBA00007894"/>
    </source>
</evidence>
<comment type="similarity">
    <text evidence="1 8">Belongs to the class-I aminoacyl-tRNA synthetase family. Glutamate--tRNA ligase type 1 subfamily.</text>
</comment>
<evidence type="ECO:0000256" key="7">
    <source>
        <dbReference type="ARBA" id="ARBA00023146"/>
    </source>
</evidence>
<keyword evidence="7 8" id="KW-0030">Aminoacyl-tRNA synthetase</keyword>
<dbReference type="InterPro" id="IPR045462">
    <property type="entry name" value="aa-tRNA-synth_I_cd-bd"/>
</dbReference>
<keyword evidence="2 8" id="KW-0963">Cytoplasm</keyword>
<dbReference type="InterPro" id="IPR020058">
    <property type="entry name" value="Glu/Gln-tRNA-synth_Ib_cat-dom"/>
</dbReference>
<dbReference type="GO" id="GO:0005829">
    <property type="term" value="C:cytosol"/>
    <property type="evidence" value="ECO:0007669"/>
    <property type="project" value="TreeGrafter"/>
</dbReference>
<dbReference type="HAMAP" id="MF_00022">
    <property type="entry name" value="Glu_tRNA_synth_type1"/>
    <property type="match status" value="1"/>
</dbReference>
<sequence>MTSPTQAVRVRFCPSPTGTPHVGLIRTALFNWAYARHTGGTFVFRIEDTDSARDSEQSYQALLDALRWLGLDWDEGPEVGGPYEPYRQSGRRELYTDVLNRLIDAGDAYEAFSTAEEVEARHLAAGRNPKLGYDNHDRDLTDEQRAAFRAEGRRPVVRLRMPDTDMTWDDLVRGPTTFPAGSIPDFALTRGNGEPLYTLVNPVDDALMKITHVLRGEDLLPSTPRQLALYAALERLGIADGTPRFAHLPPVLGDGNKKLSKRDPQSNLFLHRDRGFIPEGLLNYLALLGWSIADDRDVFSLEEMVAAFDVVDVNSNPARFDQKKADALNAEHIRLLEPAEFTRRLARFFAEHGHDTGLGEAQFAEAAGLVQTRIVVLGDAWDLLKFLDDGAFGLDEKSAGKELRPEAVPVLDAAIAALEAAGEWNHTTLEDALKGALIDGLELKPRKAFGPVRVAVTGSSVSPPLYESLELLGRERTLARLRAGRDHAAAGVDPGV</sequence>
<dbReference type="PANTHER" id="PTHR43311">
    <property type="entry name" value="GLUTAMATE--TRNA LIGASE"/>
    <property type="match status" value="1"/>
</dbReference>
<dbReference type="Pfam" id="PF00749">
    <property type="entry name" value="tRNA-synt_1c"/>
    <property type="match status" value="1"/>
</dbReference>
<evidence type="ECO:0000256" key="4">
    <source>
        <dbReference type="ARBA" id="ARBA00022741"/>
    </source>
</evidence>
<dbReference type="InterPro" id="IPR020061">
    <property type="entry name" value="Glu_tRNA_lig_a-bdl"/>
</dbReference>
<dbReference type="SUPFAM" id="SSF48163">
    <property type="entry name" value="An anticodon-binding domain of class I aminoacyl-tRNA synthetases"/>
    <property type="match status" value="1"/>
</dbReference>
<dbReference type="NCBIfam" id="TIGR00464">
    <property type="entry name" value="gltX_bact"/>
    <property type="match status" value="1"/>
</dbReference>
<evidence type="ECO:0000256" key="5">
    <source>
        <dbReference type="ARBA" id="ARBA00022840"/>
    </source>
</evidence>
<dbReference type="Gene3D" id="1.10.1160.10">
    <property type="entry name" value="Glutamyl-trna Synthetase, Domain 2"/>
    <property type="match status" value="1"/>
</dbReference>
<dbReference type="EC" id="6.1.1.17" evidence="8"/>
<evidence type="ECO:0000256" key="2">
    <source>
        <dbReference type="ARBA" id="ARBA00022490"/>
    </source>
</evidence>
<evidence type="ECO:0000313" key="11">
    <source>
        <dbReference type="EMBL" id="KMO81020.1"/>
    </source>
</evidence>
<dbReference type="Gene3D" id="1.10.8.70">
    <property type="entry name" value="Glutamate-tRNA synthetase, class I, anticodon-binding domain 1"/>
    <property type="match status" value="1"/>
</dbReference>
<evidence type="ECO:0000313" key="12">
    <source>
        <dbReference type="Proteomes" id="UP000036176"/>
    </source>
</evidence>
<dbReference type="InterPro" id="IPR020752">
    <property type="entry name" value="Glu-tRNA-synth_I_codon-bd_sub1"/>
</dbReference>
<dbReference type="GO" id="GO:0000049">
    <property type="term" value="F:tRNA binding"/>
    <property type="evidence" value="ECO:0007669"/>
    <property type="project" value="InterPro"/>
</dbReference>
<dbReference type="SUPFAM" id="SSF52374">
    <property type="entry name" value="Nucleotidylyl transferase"/>
    <property type="match status" value="1"/>
</dbReference>
<organism evidence="11 12">
    <name type="scientific">Mycolicibacterium chubuense</name>
    <name type="common">Mycobacterium chubuense</name>
    <dbReference type="NCBI Taxonomy" id="1800"/>
    <lineage>
        <taxon>Bacteria</taxon>
        <taxon>Bacillati</taxon>
        <taxon>Actinomycetota</taxon>
        <taxon>Actinomycetes</taxon>
        <taxon>Mycobacteriales</taxon>
        <taxon>Mycobacteriaceae</taxon>
        <taxon>Mycolicibacterium</taxon>
    </lineage>
</organism>
<dbReference type="EMBL" id="JYNX01000032">
    <property type="protein sequence ID" value="KMO81020.1"/>
    <property type="molecule type" value="Genomic_DNA"/>
</dbReference>
<dbReference type="GO" id="GO:0004818">
    <property type="term" value="F:glutamate-tRNA ligase activity"/>
    <property type="evidence" value="ECO:0007669"/>
    <property type="project" value="UniProtKB-UniRule"/>
</dbReference>
<dbReference type="FunFam" id="3.40.50.620:FF:000149">
    <property type="entry name" value="Glutamate--tRNA ligase"/>
    <property type="match status" value="1"/>
</dbReference>
<comment type="catalytic activity">
    <reaction evidence="8">
        <text>tRNA(Glu) + L-glutamate + ATP = L-glutamyl-tRNA(Glu) + AMP + diphosphate</text>
        <dbReference type="Rhea" id="RHEA:23540"/>
        <dbReference type="Rhea" id="RHEA-COMP:9663"/>
        <dbReference type="Rhea" id="RHEA-COMP:9680"/>
        <dbReference type="ChEBI" id="CHEBI:29985"/>
        <dbReference type="ChEBI" id="CHEBI:30616"/>
        <dbReference type="ChEBI" id="CHEBI:33019"/>
        <dbReference type="ChEBI" id="CHEBI:78442"/>
        <dbReference type="ChEBI" id="CHEBI:78520"/>
        <dbReference type="ChEBI" id="CHEBI:456215"/>
        <dbReference type="EC" id="6.1.1.17"/>
    </reaction>
</comment>
<comment type="caution">
    <text evidence="11">The sequence shown here is derived from an EMBL/GenBank/DDBJ whole genome shotgun (WGS) entry which is preliminary data.</text>
</comment>
<evidence type="ECO:0000259" key="9">
    <source>
        <dbReference type="Pfam" id="PF00749"/>
    </source>
</evidence>
<feature type="domain" description="Aminoacyl-tRNA synthetase class I anticodon-binding" evidence="10">
    <location>
        <begin position="342"/>
        <end position="484"/>
    </location>
</feature>
<keyword evidence="4 8" id="KW-0547">Nucleotide-binding</keyword>
<protein>
    <recommendedName>
        <fullName evidence="8">Glutamate--tRNA ligase</fullName>
        <ecNumber evidence="8">6.1.1.17</ecNumber>
    </recommendedName>
    <alternativeName>
        <fullName evidence="8">Glutamyl-tRNA synthetase</fullName>
        <shortName evidence="8">GluRS</shortName>
    </alternativeName>
</protein>
<dbReference type="GO" id="GO:0008270">
    <property type="term" value="F:zinc ion binding"/>
    <property type="evidence" value="ECO:0007669"/>
    <property type="project" value="InterPro"/>
</dbReference>
<dbReference type="Pfam" id="PF19269">
    <property type="entry name" value="Anticodon_2"/>
    <property type="match status" value="1"/>
</dbReference>
<proteinExistence type="inferred from homology"/>
<dbReference type="RefSeq" id="WP_048418098.1">
    <property type="nucleotide sequence ID" value="NZ_JYNX01000032.1"/>
</dbReference>
<dbReference type="PANTHER" id="PTHR43311:SF2">
    <property type="entry name" value="GLUTAMATE--TRNA LIGASE, MITOCHONDRIAL-RELATED"/>
    <property type="match status" value="1"/>
</dbReference>
<comment type="subcellular location">
    <subcellularLocation>
        <location evidence="8">Cytoplasm</location>
    </subcellularLocation>
</comment>
<keyword evidence="6 8" id="KW-0648">Protein biosynthesis</keyword>
<feature type="binding site" evidence="8">
    <location>
        <position position="261"/>
    </location>
    <ligand>
        <name>ATP</name>
        <dbReference type="ChEBI" id="CHEBI:30616"/>
    </ligand>
</feature>
<feature type="short sequence motif" description="'KMSKS' region" evidence="8">
    <location>
        <begin position="258"/>
        <end position="262"/>
    </location>
</feature>
<gene>
    <name evidence="11" type="primary">gltX_1</name>
    <name evidence="8" type="synonym">gltX</name>
    <name evidence="11" type="ORF">MCHUDSM44219_02072</name>
</gene>
<keyword evidence="12" id="KW-1185">Reference proteome</keyword>
<evidence type="ECO:0000256" key="8">
    <source>
        <dbReference type="HAMAP-Rule" id="MF_00022"/>
    </source>
</evidence>
<dbReference type="Gene3D" id="3.40.50.620">
    <property type="entry name" value="HUPs"/>
    <property type="match status" value="1"/>
</dbReference>
<evidence type="ECO:0000256" key="3">
    <source>
        <dbReference type="ARBA" id="ARBA00022598"/>
    </source>
</evidence>
<feature type="domain" description="Glutamyl/glutaminyl-tRNA synthetase class Ib catalytic" evidence="9">
    <location>
        <begin position="8"/>
        <end position="324"/>
    </location>
</feature>
<keyword evidence="3 8" id="KW-0436">Ligase</keyword>
<comment type="subunit">
    <text evidence="8">Monomer.</text>
</comment>
<dbReference type="InterPro" id="IPR004527">
    <property type="entry name" value="Glu-tRNA-ligase_bac/mito"/>
</dbReference>
<feature type="short sequence motif" description="'HIGH' region" evidence="8">
    <location>
        <begin position="14"/>
        <end position="24"/>
    </location>
</feature>
<dbReference type="Proteomes" id="UP000036176">
    <property type="component" value="Unassembled WGS sequence"/>
</dbReference>
<name>A0A0J6WCR9_MYCCU</name>
<dbReference type="CDD" id="cd00808">
    <property type="entry name" value="GluRS_core"/>
    <property type="match status" value="1"/>
</dbReference>
<evidence type="ECO:0000256" key="6">
    <source>
        <dbReference type="ARBA" id="ARBA00022917"/>
    </source>
</evidence>
<evidence type="ECO:0000259" key="10">
    <source>
        <dbReference type="Pfam" id="PF19269"/>
    </source>
</evidence>
<dbReference type="Gene3D" id="3.90.800.10">
    <property type="entry name" value="Glutamyl-tRNA Synthetase, Domain 3"/>
    <property type="match status" value="1"/>
</dbReference>
<dbReference type="AlphaFoldDB" id="A0A0J6WCR9"/>
<comment type="function">
    <text evidence="8">Catalyzes the attachment of glutamate to tRNA(Glu) in a two-step reaction: glutamate is first activated by ATP to form Glu-AMP and then transferred to the acceptor end of tRNA(Glu).</text>
</comment>
<dbReference type="InterPro" id="IPR020751">
    <property type="entry name" value="aa-tRNA-synth_I_codon-bd_sub2"/>
</dbReference>
<dbReference type="PATRIC" id="fig|1800.3.peg.2079"/>
<dbReference type="Gene3D" id="1.10.10.350">
    <property type="match status" value="1"/>
</dbReference>
<dbReference type="PRINTS" id="PR00987">
    <property type="entry name" value="TRNASYNTHGLU"/>
</dbReference>